<organism evidence="1 2">
    <name type="scientific">Methanobrevibacter cuticularis</name>
    <dbReference type="NCBI Taxonomy" id="47311"/>
    <lineage>
        <taxon>Archaea</taxon>
        <taxon>Methanobacteriati</taxon>
        <taxon>Methanobacteriota</taxon>
        <taxon>Methanomada group</taxon>
        <taxon>Methanobacteria</taxon>
        <taxon>Methanobacteriales</taxon>
        <taxon>Methanobacteriaceae</taxon>
        <taxon>Methanobrevibacter</taxon>
    </lineage>
</organism>
<dbReference type="SUPFAM" id="SSF46689">
    <property type="entry name" value="Homeodomain-like"/>
    <property type="match status" value="1"/>
</dbReference>
<dbReference type="InterPro" id="IPR009057">
    <property type="entry name" value="Homeodomain-like_sf"/>
</dbReference>
<proteinExistence type="predicted"/>
<comment type="caution">
    <text evidence="1">The sequence shown here is derived from an EMBL/GenBank/DDBJ whole genome shotgun (WGS) entry which is preliminary data.</text>
</comment>
<dbReference type="STRING" id="47311.MBCUT_02020"/>
<dbReference type="Pfam" id="PF13565">
    <property type="entry name" value="HTH_32"/>
    <property type="match status" value="1"/>
</dbReference>
<dbReference type="AlphaFoldDB" id="A0A166CXX7"/>
<protein>
    <recommendedName>
        <fullName evidence="3">Winged helix-turn helix domain-containing protein</fullName>
    </recommendedName>
</protein>
<accession>A0A166CXX7</accession>
<sequence length="164" mass="19469">MVNKIQKRVKMCIKKSRLNKIISRHQQEADVLKKLIFIRFLYNGKTVDEAVELMEISLSTGHRWLDEWNEGGYENLYPKYKNGGRKAKLTEEEFKKLDEIMINESFLSTRKIHEIIKKEFNIDYSMSRIPAIVKKLGYSYKKGYIIYSKMPEDAEIILKKTKKI</sequence>
<reference evidence="1 2" key="1">
    <citation type="submission" date="2016-04" db="EMBL/GenBank/DDBJ databases">
        <title>Genome sequence of Methanobrevibacter cuticularis DSM 11139.</title>
        <authorList>
            <person name="Poehlein A."/>
            <person name="Seedorf H."/>
            <person name="Daniel R."/>
        </authorList>
    </citation>
    <scope>NUCLEOTIDE SEQUENCE [LARGE SCALE GENOMIC DNA]</scope>
    <source>
        <strain evidence="1 2">DSM 11139</strain>
    </source>
</reference>
<name>A0A166CXX7_9EURY</name>
<evidence type="ECO:0008006" key="3">
    <source>
        <dbReference type="Google" id="ProtNLM"/>
    </source>
</evidence>
<gene>
    <name evidence="1" type="ORF">MBCUT_02020</name>
</gene>
<dbReference type="PATRIC" id="fig|47311.3.peg.218"/>
<evidence type="ECO:0000313" key="2">
    <source>
        <dbReference type="Proteomes" id="UP000077275"/>
    </source>
</evidence>
<dbReference type="Proteomes" id="UP000077275">
    <property type="component" value="Unassembled WGS sequence"/>
</dbReference>
<keyword evidence="2" id="KW-1185">Reference proteome</keyword>
<dbReference type="EMBL" id="LWMW01000033">
    <property type="protein sequence ID" value="KZX17527.1"/>
    <property type="molecule type" value="Genomic_DNA"/>
</dbReference>
<evidence type="ECO:0000313" key="1">
    <source>
        <dbReference type="EMBL" id="KZX17527.1"/>
    </source>
</evidence>